<accession>B6JWU3</accession>
<dbReference type="Pfam" id="PF08642">
    <property type="entry name" value="Rxt3"/>
    <property type="match status" value="1"/>
</dbReference>
<feature type="compositionally biased region" description="Polar residues" evidence="1">
    <location>
        <begin position="1"/>
        <end position="19"/>
    </location>
</feature>
<sequence length="316" mass="35468">MSSNSNPASPKTNPSNDTNGHAMERREVHNDMESAMATPDKRPRDYISPSNIAGRSEKRTKLSMETPPAMNGPFTDHPYPSARTMPMNSPFLLQPGAQGGPGFAPQNMPMNSSRTVPFLRTMPYIAPQVQVFTAPEVSVDNSALQSYIDESVPPDSSAEVAIAQEFEYTPYLQLPLLYRLVGKIIRVNIEAKWMNAAINLRLSKREIWGTDVYTDDSDIVTILAHRGYFSLLKPVVEDAVVDLHVLPPLMEYKGTRTNRIESRSWSTPHDGMSIKVFRVTWKNVKPSLFSLNMAQQSLEDRLQKRLELSQTATFKV</sequence>
<keyword evidence="4" id="KW-1185">Reference proteome</keyword>
<dbReference type="InterPro" id="IPR036609">
    <property type="entry name" value="LCCL_sf"/>
</dbReference>
<evidence type="ECO:0000313" key="4">
    <source>
        <dbReference type="Proteomes" id="UP000001744"/>
    </source>
</evidence>
<dbReference type="GeneID" id="7051960"/>
<gene>
    <name evidence="3" type="primary">rxt3</name>
    <name evidence="2" type="ORF">SJAG_00868</name>
</gene>
<dbReference type="InterPro" id="IPR013951">
    <property type="entry name" value="Rxt3"/>
</dbReference>
<dbReference type="AlphaFoldDB" id="B6JWU3"/>
<name>B6JWU3_SCHJY</name>
<proteinExistence type="predicted"/>
<dbReference type="GO" id="GO:0033698">
    <property type="term" value="C:Rpd3L complex"/>
    <property type="evidence" value="ECO:0007669"/>
    <property type="project" value="EnsemblFungi"/>
</dbReference>
<dbReference type="SUPFAM" id="SSF69848">
    <property type="entry name" value="LCCL domain"/>
    <property type="match status" value="1"/>
</dbReference>
<dbReference type="Gene3D" id="2.170.130.20">
    <property type="entry name" value="LCCL-like domain"/>
    <property type="match status" value="1"/>
</dbReference>
<feature type="compositionally biased region" description="Basic and acidic residues" evidence="1">
    <location>
        <begin position="22"/>
        <end position="32"/>
    </location>
</feature>
<dbReference type="GO" id="GO:0070210">
    <property type="term" value="C:Rpd3L-Expanded complex"/>
    <property type="evidence" value="ECO:0007669"/>
    <property type="project" value="EnsemblFungi"/>
</dbReference>
<dbReference type="STRING" id="402676.B6JWU3"/>
<dbReference type="eggNOG" id="KOG4843">
    <property type="taxonomic scope" value="Eukaryota"/>
</dbReference>
<evidence type="ECO:0000313" key="2">
    <source>
        <dbReference type="EMBL" id="EEB05844.1"/>
    </source>
</evidence>
<reference evidence="2 4" key="1">
    <citation type="journal article" date="2011" name="Science">
        <title>Comparative functional genomics of the fission yeasts.</title>
        <authorList>
            <person name="Rhind N."/>
            <person name="Chen Z."/>
            <person name="Yassour M."/>
            <person name="Thompson D.A."/>
            <person name="Haas B.J."/>
            <person name="Habib N."/>
            <person name="Wapinski I."/>
            <person name="Roy S."/>
            <person name="Lin M.F."/>
            <person name="Heiman D.I."/>
            <person name="Young S.K."/>
            <person name="Furuya K."/>
            <person name="Guo Y."/>
            <person name="Pidoux A."/>
            <person name="Chen H.M."/>
            <person name="Robbertse B."/>
            <person name="Goldberg J.M."/>
            <person name="Aoki K."/>
            <person name="Bayne E.H."/>
            <person name="Berlin A.M."/>
            <person name="Desjardins C.A."/>
            <person name="Dobbs E."/>
            <person name="Dukaj L."/>
            <person name="Fan L."/>
            <person name="FitzGerald M.G."/>
            <person name="French C."/>
            <person name="Gujja S."/>
            <person name="Hansen K."/>
            <person name="Keifenheim D."/>
            <person name="Levin J.Z."/>
            <person name="Mosher R.A."/>
            <person name="Mueller C.A."/>
            <person name="Pfiffner J."/>
            <person name="Priest M."/>
            <person name="Russ C."/>
            <person name="Smialowska A."/>
            <person name="Swoboda P."/>
            <person name="Sykes S.M."/>
            <person name="Vaughn M."/>
            <person name="Vengrova S."/>
            <person name="Yoder R."/>
            <person name="Zeng Q."/>
            <person name="Allshire R."/>
            <person name="Baulcombe D."/>
            <person name="Birren B.W."/>
            <person name="Brown W."/>
            <person name="Ekwall K."/>
            <person name="Kellis M."/>
            <person name="Leatherwood J."/>
            <person name="Levin H."/>
            <person name="Margalit H."/>
            <person name="Martienssen R."/>
            <person name="Nieduszynski C.A."/>
            <person name="Spatafora J.W."/>
            <person name="Friedman N."/>
            <person name="Dalgaard J.Z."/>
            <person name="Baumann P."/>
            <person name="Niki H."/>
            <person name="Regev A."/>
            <person name="Nusbaum C."/>
        </authorList>
    </citation>
    <scope>NUCLEOTIDE SEQUENCE [LARGE SCALE GENOMIC DNA]</scope>
    <source>
        <strain evidence="4">yFS275 / FY16936</strain>
    </source>
</reference>
<feature type="region of interest" description="Disordered" evidence="1">
    <location>
        <begin position="1"/>
        <end position="73"/>
    </location>
</feature>
<dbReference type="JaponicusDB" id="SJAG_00868">
    <property type="gene designation" value="rxt3"/>
</dbReference>
<organism evidence="2 4">
    <name type="scientific">Schizosaccharomyces japonicus (strain yFS275 / FY16936)</name>
    <name type="common">Fission yeast</name>
    <dbReference type="NCBI Taxonomy" id="402676"/>
    <lineage>
        <taxon>Eukaryota</taxon>
        <taxon>Fungi</taxon>
        <taxon>Dikarya</taxon>
        <taxon>Ascomycota</taxon>
        <taxon>Taphrinomycotina</taxon>
        <taxon>Schizosaccharomycetes</taxon>
        <taxon>Schizosaccharomycetales</taxon>
        <taxon>Schizosaccharomycetaceae</taxon>
        <taxon>Schizosaccharomyces</taxon>
    </lineage>
</organism>
<dbReference type="HOGENOM" id="CLU_774233_0_0_1"/>
<dbReference type="OrthoDB" id="3596986at2759"/>
<evidence type="ECO:0000256" key="1">
    <source>
        <dbReference type="SAM" id="MobiDB-lite"/>
    </source>
</evidence>
<evidence type="ECO:0000313" key="3">
    <source>
        <dbReference type="JaponicusDB" id="SJAG_00868"/>
    </source>
</evidence>
<dbReference type="VEuPathDB" id="FungiDB:SJAG_00868"/>
<dbReference type="RefSeq" id="XP_002172137.1">
    <property type="nucleotide sequence ID" value="XM_002172101.2"/>
</dbReference>
<dbReference type="Proteomes" id="UP000001744">
    <property type="component" value="Unassembled WGS sequence"/>
</dbReference>
<protein>
    <submittedName>
        <fullName evidence="2">Transcriptional regulatory protein Rxt3</fullName>
    </submittedName>
</protein>
<dbReference type="EMBL" id="KE651166">
    <property type="protein sequence ID" value="EEB05844.1"/>
    <property type="molecule type" value="Genomic_DNA"/>
</dbReference>